<evidence type="ECO:0008006" key="4">
    <source>
        <dbReference type="Google" id="ProtNLM"/>
    </source>
</evidence>
<protein>
    <recommendedName>
        <fullName evidence="4">F-box domain-containing protein</fullName>
    </recommendedName>
</protein>
<evidence type="ECO:0000313" key="3">
    <source>
        <dbReference type="Proteomes" id="UP000800035"/>
    </source>
</evidence>
<dbReference type="Proteomes" id="UP000800035">
    <property type="component" value="Unassembled WGS sequence"/>
</dbReference>
<dbReference type="AlphaFoldDB" id="A0A6A5TWL7"/>
<evidence type="ECO:0000256" key="1">
    <source>
        <dbReference type="SAM" id="MobiDB-lite"/>
    </source>
</evidence>
<proteinExistence type="predicted"/>
<name>A0A6A5TWL7_9PLEO</name>
<accession>A0A6A5TWL7</accession>
<gene>
    <name evidence="2" type="ORF">CC80DRAFT_547734</name>
</gene>
<sequence length="87" mass="10224">MKEQKRSGVESFVEKTRGAGHTKSSEEQSFRFMDLPIEIRVKVYERLPRRTKHYTIRVPSRAQHGVPRLVNSQSVSLEGSRLTDWYF</sequence>
<evidence type="ECO:0000313" key="2">
    <source>
        <dbReference type="EMBL" id="KAF1957021.1"/>
    </source>
</evidence>
<dbReference type="OrthoDB" id="3799588at2759"/>
<dbReference type="EMBL" id="ML976990">
    <property type="protein sequence ID" value="KAF1957021.1"/>
    <property type="molecule type" value="Genomic_DNA"/>
</dbReference>
<keyword evidence="3" id="KW-1185">Reference proteome</keyword>
<organism evidence="2 3">
    <name type="scientific">Byssothecium circinans</name>
    <dbReference type="NCBI Taxonomy" id="147558"/>
    <lineage>
        <taxon>Eukaryota</taxon>
        <taxon>Fungi</taxon>
        <taxon>Dikarya</taxon>
        <taxon>Ascomycota</taxon>
        <taxon>Pezizomycotina</taxon>
        <taxon>Dothideomycetes</taxon>
        <taxon>Pleosporomycetidae</taxon>
        <taxon>Pleosporales</taxon>
        <taxon>Massarineae</taxon>
        <taxon>Massarinaceae</taxon>
        <taxon>Byssothecium</taxon>
    </lineage>
</organism>
<feature type="region of interest" description="Disordered" evidence="1">
    <location>
        <begin position="1"/>
        <end position="26"/>
    </location>
</feature>
<reference evidence="2" key="1">
    <citation type="journal article" date="2020" name="Stud. Mycol.">
        <title>101 Dothideomycetes genomes: a test case for predicting lifestyles and emergence of pathogens.</title>
        <authorList>
            <person name="Haridas S."/>
            <person name="Albert R."/>
            <person name="Binder M."/>
            <person name="Bloem J."/>
            <person name="Labutti K."/>
            <person name="Salamov A."/>
            <person name="Andreopoulos B."/>
            <person name="Baker S."/>
            <person name="Barry K."/>
            <person name="Bills G."/>
            <person name="Bluhm B."/>
            <person name="Cannon C."/>
            <person name="Castanera R."/>
            <person name="Culley D."/>
            <person name="Daum C."/>
            <person name="Ezra D."/>
            <person name="Gonzalez J."/>
            <person name="Henrissat B."/>
            <person name="Kuo A."/>
            <person name="Liang C."/>
            <person name="Lipzen A."/>
            <person name="Lutzoni F."/>
            <person name="Magnuson J."/>
            <person name="Mondo S."/>
            <person name="Nolan M."/>
            <person name="Ohm R."/>
            <person name="Pangilinan J."/>
            <person name="Park H.-J."/>
            <person name="Ramirez L."/>
            <person name="Alfaro M."/>
            <person name="Sun H."/>
            <person name="Tritt A."/>
            <person name="Yoshinaga Y."/>
            <person name="Zwiers L.-H."/>
            <person name="Turgeon B."/>
            <person name="Goodwin S."/>
            <person name="Spatafora J."/>
            <person name="Crous P."/>
            <person name="Grigoriev I."/>
        </authorList>
    </citation>
    <scope>NUCLEOTIDE SEQUENCE</scope>
    <source>
        <strain evidence="2">CBS 675.92</strain>
    </source>
</reference>